<keyword evidence="6" id="KW-0804">Transcription</keyword>
<evidence type="ECO:0000256" key="4">
    <source>
        <dbReference type="ARBA" id="ARBA00022833"/>
    </source>
</evidence>
<feature type="domain" description="C2H2-type" evidence="8">
    <location>
        <begin position="259"/>
        <end position="285"/>
    </location>
</feature>
<evidence type="ECO:0000256" key="2">
    <source>
        <dbReference type="ARBA" id="ARBA00022723"/>
    </source>
</evidence>
<dbReference type="GO" id="GO:0006357">
    <property type="term" value="P:regulation of transcription by RNA polymerase II"/>
    <property type="evidence" value="ECO:0007669"/>
    <property type="project" value="TreeGrafter"/>
</dbReference>
<evidence type="ECO:0000313" key="9">
    <source>
        <dbReference type="EMBL" id="TEY40709.1"/>
    </source>
</evidence>
<reference evidence="9 10" key="1">
    <citation type="submission" date="2017-11" db="EMBL/GenBank/DDBJ databases">
        <title>Comparative genomics of Botrytis spp.</title>
        <authorList>
            <person name="Valero-Jimenez C.A."/>
            <person name="Tapia P."/>
            <person name="Veloso J."/>
            <person name="Silva-Moreno E."/>
            <person name="Staats M."/>
            <person name="Valdes J.H."/>
            <person name="Van Kan J.A.L."/>
        </authorList>
    </citation>
    <scope>NUCLEOTIDE SEQUENCE [LARGE SCALE GENOMIC DNA]</scope>
    <source>
        <strain evidence="9 10">MUCL2830</strain>
    </source>
</reference>
<keyword evidence="2" id="KW-0479">Metal-binding</keyword>
<gene>
    <name evidence="9" type="ORF">BOTCAL_0426g00060</name>
</gene>
<feature type="domain" description="C2H2-type" evidence="8">
    <location>
        <begin position="195"/>
        <end position="222"/>
    </location>
</feature>
<dbReference type="GO" id="GO:0008270">
    <property type="term" value="F:zinc ion binding"/>
    <property type="evidence" value="ECO:0007669"/>
    <property type="project" value="UniProtKB-KW"/>
</dbReference>
<dbReference type="Gene3D" id="3.30.160.60">
    <property type="entry name" value="Classic Zinc Finger"/>
    <property type="match status" value="1"/>
</dbReference>
<sequence length="386" mass="43018">MSRRNLGQSSYNSWGYGSASHHTYSTCSSAYSDEQYPNFSNVPRTCLDTGVHGNVVLRDFPSSFPDPIELDCADSNWGNAQNFPNEESFHHAPNLPSSSADCDLFFPDFTCDPKIESPFVPTIYDFQAPGYFDLHDFCLAGDNSSTPIPYSEQFGLYSRPTSTYKKLPNISTGAGPSVQDREYADLLESTFCGPAQCQWVGCTSRATFTTQKAFNKHLKNIHLKPLVCDFGGCGYQKPFRNKYDLERHRQTAHVRARNHECPFVQCGNIGFARKDKLWVHIRECHDKPSTVSMCPVIHCGKEVDTPVSEHMQKEHGSLECGLTACGKKQSRFTDVQLESHLRNAHGLDSGEALKAVGAAKKTSDKTLRRGELCTKSEIKECAICNP</sequence>
<dbReference type="PANTHER" id="PTHR46179:SF13">
    <property type="entry name" value="C2H2-TYPE DOMAIN-CONTAINING PROTEIN"/>
    <property type="match status" value="1"/>
</dbReference>
<dbReference type="SMART" id="SM00355">
    <property type="entry name" value="ZnF_C2H2"/>
    <property type="match status" value="4"/>
</dbReference>
<evidence type="ECO:0000313" key="10">
    <source>
        <dbReference type="Proteomes" id="UP000297299"/>
    </source>
</evidence>
<dbReference type="AlphaFoldDB" id="A0A4Y8CRN6"/>
<dbReference type="Proteomes" id="UP000297299">
    <property type="component" value="Unassembled WGS sequence"/>
</dbReference>
<keyword evidence="3" id="KW-0863">Zinc-finger</keyword>
<evidence type="ECO:0000259" key="8">
    <source>
        <dbReference type="SMART" id="SM00355"/>
    </source>
</evidence>
<dbReference type="EMBL" id="PHWZ01000425">
    <property type="protein sequence ID" value="TEY40709.1"/>
    <property type="molecule type" value="Genomic_DNA"/>
</dbReference>
<protein>
    <recommendedName>
        <fullName evidence="8">C2H2-type domain-containing protein</fullName>
    </recommendedName>
</protein>
<accession>A0A4Y8CRN6</accession>
<comment type="subcellular location">
    <subcellularLocation>
        <location evidence="1">Nucleus</location>
    </subcellularLocation>
</comment>
<evidence type="ECO:0000256" key="3">
    <source>
        <dbReference type="ARBA" id="ARBA00022771"/>
    </source>
</evidence>
<name>A0A4Y8CRN6_9HELO</name>
<dbReference type="InterPro" id="IPR013087">
    <property type="entry name" value="Znf_C2H2_type"/>
</dbReference>
<keyword evidence="5" id="KW-0805">Transcription regulation</keyword>
<dbReference type="GO" id="GO:0005634">
    <property type="term" value="C:nucleus"/>
    <property type="evidence" value="ECO:0007669"/>
    <property type="project" value="UniProtKB-SubCell"/>
</dbReference>
<evidence type="ECO:0000256" key="5">
    <source>
        <dbReference type="ARBA" id="ARBA00023015"/>
    </source>
</evidence>
<evidence type="ECO:0000256" key="1">
    <source>
        <dbReference type="ARBA" id="ARBA00004123"/>
    </source>
</evidence>
<evidence type="ECO:0000256" key="7">
    <source>
        <dbReference type="ARBA" id="ARBA00023242"/>
    </source>
</evidence>
<comment type="caution">
    <text evidence="9">The sequence shown here is derived from an EMBL/GenBank/DDBJ whole genome shotgun (WGS) entry which is preliminary data.</text>
</comment>
<feature type="domain" description="C2H2-type" evidence="8">
    <location>
        <begin position="226"/>
        <end position="253"/>
    </location>
</feature>
<proteinExistence type="predicted"/>
<dbReference type="PANTHER" id="PTHR46179">
    <property type="entry name" value="ZINC FINGER PROTEIN"/>
    <property type="match status" value="1"/>
</dbReference>
<keyword evidence="7" id="KW-0539">Nucleus</keyword>
<organism evidence="9 10">
    <name type="scientific">Botryotinia calthae</name>
    <dbReference type="NCBI Taxonomy" id="38488"/>
    <lineage>
        <taxon>Eukaryota</taxon>
        <taxon>Fungi</taxon>
        <taxon>Dikarya</taxon>
        <taxon>Ascomycota</taxon>
        <taxon>Pezizomycotina</taxon>
        <taxon>Leotiomycetes</taxon>
        <taxon>Helotiales</taxon>
        <taxon>Sclerotiniaceae</taxon>
        <taxon>Botryotinia</taxon>
    </lineage>
</organism>
<keyword evidence="10" id="KW-1185">Reference proteome</keyword>
<keyword evidence="4" id="KW-0862">Zinc</keyword>
<dbReference type="InterPro" id="IPR051061">
    <property type="entry name" value="Zinc_finger_trans_reg"/>
</dbReference>
<evidence type="ECO:0000256" key="6">
    <source>
        <dbReference type="ARBA" id="ARBA00023163"/>
    </source>
</evidence>
<feature type="domain" description="C2H2-type" evidence="8">
    <location>
        <begin position="318"/>
        <end position="345"/>
    </location>
</feature>
<dbReference type="STRING" id="38488.A0A4Y8CRN6"/>
<dbReference type="OrthoDB" id="2687452at2759"/>